<keyword evidence="1" id="KW-1133">Transmembrane helix</keyword>
<evidence type="ECO:0000313" key="2">
    <source>
        <dbReference type="EMBL" id="KAJ1140273.1"/>
    </source>
</evidence>
<dbReference type="AlphaFoldDB" id="A0AAV7QJB0"/>
<protein>
    <submittedName>
        <fullName evidence="2">Uncharacterized protein</fullName>
    </submittedName>
</protein>
<evidence type="ECO:0000256" key="1">
    <source>
        <dbReference type="SAM" id="Phobius"/>
    </source>
</evidence>
<reference evidence="2" key="1">
    <citation type="journal article" date="2022" name="bioRxiv">
        <title>Sequencing and chromosome-scale assembly of the giantPleurodeles waltlgenome.</title>
        <authorList>
            <person name="Brown T."/>
            <person name="Elewa A."/>
            <person name="Iarovenko S."/>
            <person name="Subramanian E."/>
            <person name="Araus A.J."/>
            <person name="Petzold A."/>
            <person name="Susuki M."/>
            <person name="Suzuki K.-i.T."/>
            <person name="Hayashi T."/>
            <person name="Toyoda A."/>
            <person name="Oliveira C."/>
            <person name="Osipova E."/>
            <person name="Leigh N.D."/>
            <person name="Simon A."/>
            <person name="Yun M.H."/>
        </authorList>
    </citation>
    <scope>NUCLEOTIDE SEQUENCE</scope>
    <source>
        <strain evidence="2">20211129_DDA</strain>
        <tissue evidence="2">Liver</tissue>
    </source>
</reference>
<gene>
    <name evidence="2" type="ORF">NDU88_006630</name>
</gene>
<comment type="caution">
    <text evidence="2">The sequence shown here is derived from an EMBL/GenBank/DDBJ whole genome shotgun (WGS) entry which is preliminary data.</text>
</comment>
<keyword evidence="1" id="KW-0812">Transmembrane</keyword>
<keyword evidence="3" id="KW-1185">Reference proteome</keyword>
<proteinExistence type="predicted"/>
<accession>A0AAV7QJB0</accession>
<sequence length="94" mass="10508">MPLYGGRCAVVFRFSPGGASYLATSHVLSGQPFTYEWESSKDVFSQRTLSVMVSFLFLLQLVSLYSVAAVMPPGSYKNTIIKNIYEIFKDINLL</sequence>
<organism evidence="2 3">
    <name type="scientific">Pleurodeles waltl</name>
    <name type="common">Iberian ribbed newt</name>
    <dbReference type="NCBI Taxonomy" id="8319"/>
    <lineage>
        <taxon>Eukaryota</taxon>
        <taxon>Metazoa</taxon>
        <taxon>Chordata</taxon>
        <taxon>Craniata</taxon>
        <taxon>Vertebrata</taxon>
        <taxon>Euteleostomi</taxon>
        <taxon>Amphibia</taxon>
        <taxon>Batrachia</taxon>
        <taxon>Caudata</taxon>
        <taxon>Salamandroidea</taxon>
        <taxon>Salamandridae</taxon>
        <taxon>Pleurodelinae</taxon>
        <taxon>Pleurodeles</taxon>
    </lineage>
</organism>
<keyword evidence="1" id="KW-0472">Membrane</keyword>
<dbReference type="Proteomes" id="UP001066276">
    <property type="component" value="Chromosome 6"/>
</dbReference>
<evidence type="ECO:0000313" key="3">
    <source>
        <dbReference type="Proteomes" id="UP001066276"/>
    </source>
</evidence>
<feature type="transmembrane region" description="Helical" evidence="1">
    <location>
        <begin position="49"/>
        <end position="68"/>
    </location>
</feature>
<name>A0AAV7QJB0_PLEWA</name>
<dbReference type="EMBL" id="JANPWB010000010">
    <property type="protein sequence ID" value="KAJ1140273.1"/>
    <property type="molecule type" value="Genomic_DNA"/>
</dbReference>